<keyword evidence="3" id="KW-0813">Transport</keyword>
<dbReference type="Proteomes" id="UP000031443">
    <property type="component" value="Unassembled WGS sequence"/>
</dbReference>
<gene>
    <name evidence="19" type="ORF">UY3_06840</name>
</gene>
<feature type="region of interest" description="Disordered" evidence="18">
    <location>
        <begin position="538"/>
        <end position="594"/>
    </location>
</feature>
<evidence type="ECO:0000256" key="3">
    <source>
        <dbReference type="ARBA" id="ARBA00022448"/>
    </source>
</evidence>
<evidence type="ECO:0000256" key="16">
    <source>
        <dbReference type="ARBA" id="ARBA00072868"/>
    </source>
</evidence>
<feature type="region of interest" description="Disordered" evidence="18">
    <location>
        <begin position="945"/>
        <end position="973"/>
    </location>
</feature>
<evidence type="ECO:0000256" key="15">
    <source>
        <dbReference type="ARBA" id="ARBA00064647"/>
    </source>
</evidence>
<dbReference type="PANTHER" id="PTHR35077:SF2">
    <property type="entry name" value="SIMILAR TO AI661453 PROTEIN"/>
    <property type="match status" value="1"/>
</dbReference>
<evidence type="ECO:0000256" key="6">
    <source>
        <dbReference type="ARBA" id="ARBA00022792"/>
    </source>
</evidence>
<feature type="compositionally biased region" description="Polar residues" evidence="18">
    <location>
        <begin position="356"/>
        <end position="383"/>
    </location>
</feature>
<keyword evidence="8" id="KW-0007">Acetylation</keyword>
<keyword evidence="9" id="KW-0406">Ion transport</keyword>
<feature type="compositionally biased region" description="Low complexity" evidence="18">
    <location>
        <begin position="777"/>
        <end position="789"/>
    </location>
</feature>
<name>M7C615_CHEMY</name>
<protein>
    <recommendedName>
        <fullName evidence="16">ATP synthase peripheral stalk subunit b, mitochondrial</fullName>
    </recommendedName>
    <alternativeName>
        <fullName evidence="17">ATP synthase F(0) complex subunit B1, mitochondrial</fullName>
    </alternativeName>
    <alternativeName>
        <fullName evidence="13">ATP synthase peripheral stalk-membrane subunit b</fullName>
    </alternativeName>
    <alternativeName>
        <fullName evidence="12">ATP synthase subunit b</fullName>
    </alternativeName>
</protein>
<feature type="region of interest" description="Disordered" evidence="18">
    <location>
        <begin position="396"/>
        <end position="441"/>
    </location>
</feature>
<feature type="compositionally biased region" description="Low complexity" evidence="18">
    <location>
        <begin position="723"/>
        <end position="738"/>
    </location>
</feature>
<evidence type="ECO:0000256" key="13">
    <source>
        <dbReference type="ARBA" id="ARBA00032032"/>
    </source>
</evidence>
<feature type="compositionally biased region" description="Low complexity" evidence="18">
    <location>
        <begin position="539"/>
        <end position="553"/>
    </location>
</feature>
<dbReference type="GO" id="GO:0015986">
    <property type="term" value="P:proton motive force-driven ATP synthesis"/>
    <property type="evidence" value="ECO:0007669"/>
    <property type="project" value="InterPro"/>
</dbReference>
<dbReference type="SUPFAM" id="SSF161060">
    <property type="entry name" value="ATP synthase B chain-like"/>
    <property type="match status" value="1"/>
</dbReference>
<evidence type="ECO:0000256" key="9">
    <source>
        <dbReference type="ARBA" id="ARBA00023065"/>
    </source>
</evidence>
<evidence type="ECO:0000313" key="19">
    <source>
        <dbReference type="EMBL" id="EMP35972.1"/>
    </source>
</evidence>
<dbReference type="eggNOG" id="ENOG502QQKX">
    <property type="taxonomic scope" value="Eukaryota"/>
</dbReference>
<dbReference type="Gene3D" id="1.20.5.2210">
    <property type="match status" value="1"/>
</dbReference>
<evidence type="ECO:0000313" key="20">
    <source>
        <dbReference type="Proteomes" id="UP000031443"/>
    </source>
</evidence>
<dbReference type="STRING" id="8469.M7C615"/>
<evidence type="ECO:0000256" key="11">
    <source>
        <dbReference type="ARBA" id="ARBA00023136"/>
    </source>
</evidence>
<feature type="region of interest" description="Disordered" evidence="18">
    <location>
        <begin position="621"/>
        <end position="662"/>
    </location>
</feature>
<keyword evidence="7" id="KW-0809">Transit peptide</keyword>
<dbReference type="AlphaFoldDB" id="M7C615"/>
<comment type="subunit">
    <text evidence="15">Component of the ATP synthase complex composed at least of ATP5F1A/subunit alpha, ATP5F1B/subunit beta, ATP5MC1/subunit c (homooctomer), MT-ATP6/subunit a, MT-ATP8/subunit 8, ATP5ME/subunit e, ATP5MF/subunit f, ATP5MG/subunit g, ATP5MK/subunit k, ATP5MJ/subunit j, ATP5F1C/subunit gamma, ATP5F1D/subunit delta, ATP5F1E/subunit epsilon, ATP5PF/subunit F6, ATP5PB/subunit b, ATP5PD/subunit d, ATP5PO/subunit OSCP. ATP synthase complex consists of a soluble F(1) head domain (subunits alpha(3) and beta(3)) - the catalytic core - and a membrane F(0) domain - the membrane proton channel (subunits c, a, 8, e, f, g, k and j). These two domains are linked by a central stalk (subunits gamma, delta, and epsilon) rotating inside the F1 region and a stationary peripheral stalk (subunits F6, b, d, and OSCP).</text>
</comment>
<evidence type="ECO:0000256" key="1">
    <source>
        <dbReference type="ARBA" id="ARBA00004273"/>
    </source>
</evidence>
<dbReference type="GO" id="GO:0015078">
    <property type="term" value="F:proton transmembrane transporter activity"/>
    <property type="evidence" value="ECO:0007669"/>
    <property type="project" value="InterPro"/>
</dbReference>
<dbReference type="GO" id="GO:0005743">
    <property type="term" value="C:mitochondrial inner membrane"/>
    <property type="evidence" value="ECO:0007669"/>
    <property type="project" value="UniProtKB-SubCell"/>
</dbReference>
<feature type="compositionally biased region" description="Polar residues" evidence="18">
    <location>
        <begin position="311"/>
        <end position="331"/>
    </location>
</feature>
<accession>M7C615</accession>
<feature type="compositionally biased region" description="Low complexity" evidence="18">
    <location>
        <begin position="621"/>
        <end position="636"/>
    </location>
</feature>
<feature type="compositionally biased region" description="Polar residues" evidence="18">
    <location>
        <begin position="945"/>
        <end position="960"/>
    </location>
</feature>
<reference evidence="20" key="1">
    <citation type="journal article" date="2013" name="Nat. Genet.">
        <title>The draft genomes of soft-shell turtle and green sea turtle yield insights into the development and evolution of the turtle-specific body plan.</title>
        <authorList>
            <person name="Wang Z."/>
            <person name="Pascual-Anaya J."/>
            <person name="Zadissa A."/>
            <person name="Li W."/>
            <person name="Niimura Y."/>
            <person name="Huang Z."/>
            <person name="Li C."/>
            <person name="White S."/>
            <person name="Xiong Z."/>
            <person name="Fang D."/>
            <person name="Wang B."/>
            <person name="Ming Y."/>
            <person name="Chen Y."/>
            <person name="Zheng Y."/>
            <person name="Kuraku S."/>
            <person name="Pignatelli M."/>
            <person name="Herrero J."/>
            <person name="Beal K."/>
            <person name="Nozawa M."/>
            <person name="Li Q."/>
            <person name="Wang J."/>
            <person name="Zhang H."/>
            <person name="Yu L."/>
            <person name="Shigenobu S."/>
            <person name="Wang J."/>
            <person name="Liu J."/>
            <person name="Flicek P."/>
            <person name="Searle S."/>
            <person name="Wang J."/>
            <person name="Kuratani S."/>
            <person name="Yin Y."/>
            <person name="Aken B."/>
            <person name="Zhang G."/>
            <person name="Irie N."/>
        </authorList>
    </citation>
    <scope>NUCLEOTIDE SEQUENCE [LARGE SCALE GENOMIC DNA]</scope>
</reference>
<feature type="compositionally biased region" description="Polar residues" evidence="18">
    <location>
        <begin position="867"/>
        <end position="876"/>
    </location>
</feature>
<evidence type="ECO:0000256" key="4">
    <source>
        <dbReference type="ARBA" id="ARBA00022547"/>
    </source>
</evidence>
<keyword evidence="11" id="KW-0472">Membrane</keyword>
<feature type="region of interest" description="Disordered" evidence="18">
    <location>
        <begin position="863"/>
        <end position="895"/>
    </location>
</feature>
<proteinExistence type="inferred from homology"/>
<comment type="subcellular location">
    <subcellularLocation>
        <location evidence="1">Mitochondrion inner membrane</location>
    </subcellularLocation>
</comment>
<dbReference type="Pfam" id="PF05405">
    <property type="entry name" value="Mt_ATP-synt_B"/>
    <property type="match status" value="1"/>
</dbReference>
<dbReference type="PANTHER" id="PTHR35077">
    <property type="entry name" value="SIMILAR TO AI661453 PROTEIN"/>
    <property type="match status" value="1"/>
</dbReference>
<keyword evidence="20" id="KW-1185">Reference proteome</keyword>
<feature type="compositionally biased region" description="Basic and acidic residues" evidence="18">
    <location>
        <begin position="188"/>
        <end position="198"/>
    </location>
</feature>
<comment type="function">
    <text evidence="14">Subunit b, of the mitochondrial membrane ATP synthase complex (F(1)F(0) ATP synthase or Complex V) that produces ATP from ADP in the presence of a proton gradient across the membrane which is generated by electron transport complexes of the respiratory chain. ATP synthase complex consist of a soluble F(1) head domain - the catalytic core - and a membrane F(1) domain - the membrane proton channel. These two domains are linked by a central stalk rotating inside the F(1) region and a stationary peripheral stalk. During catalysis, ATP synthesis in the catalytic domain of F(1) is coupled via a rotary mechanism of the central stalk subunits to proton translocation. In vivo, can only synthesize ATP although its ATP hydrolase activity can be activated artificially in vitro. Part of the complex F(0) domain. Part of the complex F(0) domain and the peripheric stalk, which acts as a stator to hold the catalytic alpha(3)beta(3) subcomplex and subunit a/ATP6 static relative to the rotary elements.</text>
</comment>
<feature type="compositionally biased region" description="Polar residues" evidence="18">
    <location>
        <begin position="415"/>
        <end position="433"/>
    </location>
</feature>
<evidence type="ECO:0000256" key="10">
    <source>
        <dbReference type="ARBA" id="ARBA00023128"/>
    </source>
</evidence>
<feature type="compositionally biased region" description="Polar residues" evidence="18">
    <location>
        <begin position="582"/>
        <end position="591"/>
    </location>
</feature>
<feature type="region of interest" description="Disordered" evidence="18">
    <location>
        <begin position="453"/>
        <end position="524"/>
    </location>
</feature>
<evidence type="ECO:0000256" key="17">
    <source>
        <dbReference type="ARBA" id="ARBA00076187"/>
    </source>
</evidence>
<feature type="compositionally biased region" description="Polar residues" evidence="18">
    <location>
        <begin position="465"/>
        <end position="474"/>
    </location>
</feature>
<feature type="region of interest" description="Disordered" evidence="18">
    <location>
        <begin position="242"/>
        <end position="383"/>
    </location>
</feature>
<evidence type="ECO:0000256" key="14">
    <source>
        <dbReference type="ARBA" id="ARBA00055529"/>
    </source>
</evidence>
<organism evidence="19 20">
    <name type="scientific">Chelonia mydas</name>
    <name type="common">Green sea-turtle</name>
    <name type="synonym">Chelonia agassizi</name>
    <dbReference type="NCBI Taxonomy" id="8469"/>
    <lineage>
        <taxon>Eukaryota</taxon>
        <taxon>Metazoa</taxon>
        <taxon>Chordata</taxon>
        <taxon>Craniata</taxon>
        <taxon>Vertebrata</taxon>
        <taxon>Euteleostomi</taxon>
        <taxon>Archelosauria</taxon>
        <taxon>Testudinata</taxon>
        <taxon>Testudines</taxon>
        <taxon>Cryptodira</taxon>
        <taxon>Durocryptodira</taxon>
        <taxon>Americhelydia</taxon>
        <taxon>Chelonioidea</taxon>
        <taxon>Cheloniidae</taxon>
        <taxon>Chelonia</taxon>
    </lineage>
</organism>
<evidence type="ECO:0000256" key="7">
    <source>
        <dbReference type="ARBA" id="ARBA00022946"/>
    </source>
</evidence>
<dbReference type="GO" id="GO:0045259">
    <property type="term" value="C:proton-transporting ATP synthase complex"/>
    <property type="evidence" value="ECO:0007669"/>
    <property type="project" value="UniProtKB-KW"/>
</dbReference>
<evidence type="ECO:0000256" key="18">
    <source>
        <dbReference type="SAM" id="MobiDB-lite"/>
    </source>
</evidence>
<dbReference type="FunFam" id="1.20.5.2210:FF:000001">
    <property type="entry name" value="ATP synthase F(0) complex subunit B1, mitochondrial"/>
    <property type="match status" value="1"/>
</dbReference>
<evidence type="ECO:0000256" key="8">
    <source>
        <dbReference type="ARBA" id="ARBA00022990"/>
    </source>
</evidence>
<dbReference type="InterPro" id="IPR008688">
    <property type="entry name" value="ATP_synth_Bsub_B/MI25"/>
</dbReference>
<feature type="region of interest" description="Disordered" evidence="18">
    <location>
        <begin position="768"/>
        <end position="838"/>
    </location>
</feature>
<evidence type="ECO:0000256" key="12">
    <source>
        <dbReference type="ARBA" id="ARBA00031626"/>
    </source>
</evidence>
<evidence type="ECO:0000256" key="2">
    <source>
        <dbReference type="ARBA" id="ARBA00007479"/>
    </source>
</evidence>
<feature type="region of interest" description="Disordered" evidence="18">
    <location>
        <begin position="101"/>
        <end position="230"/>
    </location>
</feature>
<keyword evidence="10" id="KW-0496">Mitochondrion</keyword>
<feature type="region of interest" description="Disordered" evidence="18">
    <location>
        <begin position="685"/>
        <end position="751"/>
    </location>
</feature>
<feature type="compositionally biased region" description="Basic and acidic residues" evidence="18">
    <location>
        <begin position="242"/>
        <end position="252"/>
    </location>
</feature>
<dbReference type="EMBL" id="KB526912">
    <property type="protein sequence ID" value="EMP35972.1"/>
    <property type="molecule type" value="Genomic_DNA"/>
</dbReference>
<sequence length="1209" mass="132363">MKKNQSVQGTFSKLFGKKHANSTNNTSLYATNPPWIFTQEVTSEGKGGPGDVVELYYEDNRVMTVTDSGTATLKPRPRVRPLLTFMPLNTQETHGVAVPTPSVPESFEETASPASHQKEESLTKSAPEPHLTFPRSLKVPPAAPVRTSSISMEEKDPCEEDGLISRQPRTRPPLPPSFTIRPAAKVHSAGEAEQKSTLDRQIVTKPVRQITEPASPRPGSDCSKGTNFNSYQSSLSEAAKVLLEKAERDLSPKSELPAAEEEPDVPSPDYTSSDDDWKEPSNLNRLRQELSVLLSSSSKREERQLDKPTNARPTNSITDRASNDRFSSVGSKQAKPTLKDPQLPAGGESERKEKIPTNSLTAKENSSSVFSAPGNKPTSTQANSVMKFRNELEALLSPTKEGKPPIGLTNHRHSPGTNRVTLYSGSSQTNSGDSRLPKPVAHQLPTTAASVEVEKMQEDPKTPIALTSNKTLENLNPVPGYLLSDHVQKSPDPPQKPKDQLFVLASSSLSPVEATSPTQTSGPHTDAFLVQYKTHRAKTSSTDSLSSLTPSQTVEEGPVGTNKHDAEGGTILCSAEKPGVPSQPSSSSMNADQEDDNALIHPVTGEKVEKGSPMALLLAAKQRAQRGRQSASRQNSYLSKKHPLKLSEKSSSGRSSHPEKAESGLTNFYFSESKPYSFVVIPKSPQKASPALLEGKQHDRMVTPEGKALGFSEPGQRAYKPLSFSSTSEQSQSMQKTSAGESQNLSKPERFGASSLVQGLLESSHLRLQDLPPKPDLPLYSVSSPPSSLTKEEEENGEKLDYEIIPPPPEFSNDANRVEDASSNVAESCRDPSFPDYSQPWERQQNIQRPSYGYANSYALPSKMAPDSSTRTSGFSQHYPGGSYSPGPPVCRPDSRPLIKKRLYVSEPDRSYTRTSTSSRNVSTPVTYGHNIVGYGSQAAEGMSRVSSTHRSAPSSTQGRRMSLEPPGKTMSYNNTMNNAKYKGQNGDYSAARAAATSRPTQGNPQYSSPVNTFTVRPGTRQPISYTYQGPYVLGTGLLFYLLSKEIYIVNHETIAGACIVGVLIYIVKKYGGDVAAFADKLNEEKVAKALAVKNDSINHLESIIEQEKKEQWRVEGRSYLFDAKRNNIAMLLETNYRERLLTVYNEVKKRLDYQIAVQQLTRRKEQDHMINWIEKNVAQSITAQQEKESIAKCISDLKMLSKSPQAAV</sequence>
<feature type="compositionally biased region" description="Polar residues" evidence="18">
    <location>
        <begin position="505"/>
        <end position="523"/>
    </location>
</feature>
<comment type="similarity">
    <text evidence="2">Belongs to the eukaryotic ATPase B chain family.</text>
</comment>
<keyword evidence="6" id="KW-0999">Mitochondrion inner membrane</keyword>
<evidence type="ECO:0000256" key="5">
    <source>
        <dbReference type="ARBA" id="ARBA00022781"/>
    </source>
</evidence>
<keyword evidence="4" id="KW-0138">CF(0)</keyword>
<keyword evidence="5" id="KW-0375">Hydrogen ion transport</keyword>